<feature type="domain" description="GGDEF" evidence="4">
    <location>
        <begin position="179"/>
        <end position="305"/>
    </location>
</feature>
<dbReference type="SMART" id="SM00267">
    <property type="entry name" value="GGDEF"/>
    <property type="match status" value="1"/>
</dbReference>
<dbReference type="KEGG" id="hmd:CTT34_16380"/>
<dbReference type="RefSeq" id="WP_159343366.1">
    <property type="nucleotide sequence ID" value="NZ_CP024621.1"/>
</dbReference>
<sequence length="305" mass="33462">MVETPQNQTQGAPLSISEPSSQAVAVLGGRPNGQGIRILDVSEEYVQFWGGDRDHWLGASPKIVHQEAANEQLLTQLHHALSGGKLGLGCSLSGLDHAEEALLSKAPRPLIEWRVTAMSMPGYADNVLVLVQRDITQQVEKEAELKRLATTDMLTGLMNRARFDYLLKHELGRLNRYVRPFSLIMLDIDYFKAINDSQGHDVGDQVLRALAALLEDNLRSADYCARWGGEEFIILAPETSLEQAARLAEKIRQCIGSAAFPGAERVTVSLGVAEAAANDTPKSMMKRVDNALYQAKESGRDRVAC</sequence>
<dbReference type="EC" id="2.7.7.65" evidence="2"/>
<dbReference type="InterPro" id="IPR000160">
    <property type="entry name" value="GGDEF_dom"/>
</dbReference>
<dbReference type="Gene3D" id="3.30.70.270">
    <property type="match status" value="1"/>
</dbReference>
<comment type="catalytic activity">
    <reaction evidence="3">
        <text>2 GTP = 3',3'-c-di-GMP + 2 diphosphate</text>
        <dbReference type="Rhea" id="RHEA:24898"/>
        <dbReference type="ChEBI" id="CHEBI:33019"/>
        <dbReference type="ChEBI" id="CHEBI:37565"/>
        <dbReference type="ChEBI" id="CHEBI:58805"/>
        <dbReference type="EC" id="2.7.7.65"/>
    </reaction>
</comment>
<dbReference type="CDD" id="cd01949">
    <property type="entry name" value="GGDEF"/>
    <property type="match status" value="1"/>
</dbReference>
<dbReference type="NCBIfam" id="TIGR00254">
    <property type="entry name" value="GGDEF"/>
    <property type="match status" value="1"/>
</dbReference>
<dbReference type="PANTHER" id="PTHR45138">
    <property type="entry name" value="REGULATORY COMPONENTS OF SENSORY TRANSDUCTION SYSTEM"/>
    <property type="match status" value="1"/>
</dbReference>
<dbReference type="InterPro" id="IPR035965">
    <property type="entry name" value="PAS-like_dom_sf"/>
</dbReference>
<dbReference type="FunFam" id="3.30.70.270:FF:000001">
    <property type="entry name" value="Diguanylate cyclase domain protein"/>
    <property type="match status" value="1"/>
</dbReference>
<dbReference type="InterPro" id="IPR050469">
    <property type="entry name" value="Diguanylate_Cyclase"/>
</dbReference>
<dbReference type="SUPFAM" id="SSF55073">
    <property type="entry name" value="Nucleotide cyclase"/>
    <property type="match status" value="1"/>
</dbReference>
<comment type="cofactor">
    <cofactor evidence="1">
        <name>Mg(2+)</name>
        <dbReference type="ChEBI" id="CHEBI:18420"/>
    </cofactor>
</comment>
<gene>
    <name evidence="5" type="ORF">CTT34_16380</name>
</gene>
<dbReference type="InterPro" id="IPR043128">
    <property type="entry name" value="Rev_trsase/Diguanyl_cyclase"/>
</dbReference>
<dbReference type="GO" id="GO:0052621">
    <property type="term" value="F:diguanylate cyclase activity"/>
    <property type="evidence" value="ECO:0007669"/>
    <property type="project" value="UniProtKB-EC"/>
</dbReference>
<dbReference type="PANTHER" id="PTHR45138:SF9">
    <property type="entry name" value="DIGUANYLATE CYCLASE DGCM-RELATED"/>
    <property type="match status" value="1"/>
</dbReference>
<protein>
    <recommendedName>
        <fullName evidence="2">diguanylate cyclase</fullName>
        <ecNumber evidence="2">2.7.7.65</ecNumber>
    </recommendedName>
</protein>
<name>A0A857GPF7_9GAMM</name>
<dbReference type="SUPFAM" id="SSF55785">
    <property type="entry name" value="PYP-like sensor domain (PAS domain)"/>
    <property type="match status" value="1"/>
</dbReference>
<organism evidence="5 6">
    <name type="scientific">Vreelandella aquamarina</name>
    <dbReference type="NCBI Taxonomy" id="77097"/>
    <lineage>
        <taxon>Bacteria</taxon>
        <taxon>Pseudomonadati</taxon>
        <taxon>Pseudomonadota</taxon>
        <taxon>Gammaproteobacteria</taxon>
        <taxon>Oceanospirillales</taxon>
        <taxon>Halomonadaceae</taxon>
        <taxon>Vreelandella</taxon>
    </lineage>
</organism>
<dbReference type="Pfam" id="PF00990">
    <property type="entry name" value="GGDEF"/>
    <property type="match status" value="1"/>
</dbReference>
<dbReference type="Gene3D" id="3.30.450.20">
    <property type="entry name" value="PAS domain"/>
    <property type="match status" value="1"/>
</dbReference>
<reference evidence="5 6" key="1">
    <citation type="submission" date="2017-10" db="EMBL/GenBank/DDBJ databases">
        <title>Coral associated bacteria.</title>
        <authorList>
            <person name="Wang X."/>
        </authorList>
    </citation>
    <scope>NUCLEOTIDE SEQUENCE [LARGE SCALE GENOMIC DNA]</scope>
    <source>
        <strain evidence="5 6">SCSIO 43005</strain>
    </source>
</reference>
<dbReference type="EMBL" id="CP024621">
    <property type="protein sequence ID" value="QHD51140.1"/>
    <property type="molecule type" value="Genomic_DNA"/>
</dbReference>
<dbReference type="AlphaFoldDB" id="A0A857GPF7"/>
<evidence type="ECO:0000259" key="4">
    <source>
        <dbReference type="PROSITE" id="PS50887"/>
    </source>
</evidence>
<evidence type="ECO:0000256" key="2">
    <source>
        <dbReference type="ARBA" id="ARBA00012528"/>
    </source>
</evidence>
<accession>A0A857GPF7</accession>
<dbReference type="OrthoDB" id="9812260at2"/>
<dbReference type="InterPro" id="IPR029787">
    <property type="entry name" value="Nucleotide_cyclase"/>
</dbReference>
<evidence type="ECO:0000256" key="1">
    <source>
        <dbReference type="ARBA" id="ARBA00001946"/>
    </source>
</evidence>
<evidence type="ECO:0000313" key="5">
    <source>
        <dbReference type="EMBL" id="QHD51140.1"/>
    </source>
</evidence>
<dbReference type="Proteomes" id="UP000463949">
    <property type="component" value="Chromosome"/>
</dbReference>
<evidence type="ECO:0000256" key="3">
    <source>
        <dbReference type="ARBA" id="ARBA00034247"/>
    </source>
</evidence>
<proteinExistence type="predicted"/>
<evidence type="ECO:0000313" key="6">
    <source>
        <dbReference type="Proteomes" id="UP000463949"/>
    </source>
</evidence>
<dbReference type="PROSITE" id="PS50887">
    <property type="entry name" value="GGDEF"/>
    <property type="match status" value="1"/>
</dbReference>